<evidence type="ECO:0000256" key="4">
    <source>
        <dbReference type="SAM" id="MobiDB-lite"/>
    </source>
</evidence>
<evidence type="ECO:0000259" key="8">
    <source>
        <dbReference type="Pfam" id="PF08124"/>
    </source>
</evidence>
<comment type="similarity">
    <text evidence="1">Belongs to the polysaccharide lyase 8 family.</text>
</comment>
<dbReference type="InterPro" id="IPR003159">
    <property type="entry name" value="Lyase_8_central_dom"/>
</dbReference>
<evidence type="ECO:0000256" key="1">
    <source>
        <dbReference type="ARBA" id="ARBA00006699"/>
    </source>
</evidence>
<feature type="domain" description="Polysaccharide lyase family 8 C-terminal" evidence="7">
    <location>
        <begin position="699"/>
        <end position="758"/>
    </location>
</feature>
<keyword evidence="5" id="KW-1133">Transmembrane helix</keyword>
<keyword evidence="2" id="KW-0732">Signal</keyword>
<feature type="domain" description="Polysaccharide lyase 8 N-terminal alpha-helical" evidence="8">
    <location>
        <begin position="68"/>
        <end position="376"/>
    </location>
</feature>
<keyword evidence="10" id="KW-1185">Reference proteome</keyword>
<dbReference type="Gene3D" id="2.60.220.10">
    <property type="entry name" value="Polysaccharide lyase family 8-like, C-terminal"/>
    <property type="match status" value="1"/>
</dbReference>
<dbReference type="SUPFAM" id="SSF48230">
    <property type="entry name" value="Chondroitin AC/alginate lyase"/>
    <property type="match status" value="1"/>
</dbReference>
<dbReference type="RefSeq" id="WP_377138132.1">
    <property type="nucleotide sequence ID" value="NZ_JBHSFI010000005.1"/>
</dbReference>
<keyword evidence="5" id="KW-0472">Membrane</keyword>
<dbReference type="Gene3D" id="2.70.98.10">
    <property type="match status" value="1"/>
</dbReference>
<dbReference type="InterPro" id="IPR014718">
    <property type="entry name" value="GH-type_carb-bd"/>
</dbReference>
<sequence length="811" mass="85991">MTSTDGAQPNRRLIIGRRQLLLVGGLAVAGAGIGVTYLRRSEPDPTSSPTPPAEATATTPYARLRARWYTQLTGGDVDLSVPEIAQAVEGVDGAARRALADMSPRGDSAGVWPDLPLDGTGRTRAVALRHTSGRLSSMAVAYGTAGGSLYRDPELRARLIDGLDLLHERYAGYETTLEEPWFDREISVPLALTSICLLLRDDLTTDRLERYLAPVDSFTPEPTKEGANLVWTSQVVAERAMLLDDGAKLDAAREGLQRALRTVTSGDGVYPDGSFIQHQRHPYTGGYGTAFLRSSVRLVELLHGSRWQIDDAQLDFLLDFAVDGVAPWLHKGALLSPVRGREISRRPATDDNAGHIAMGAFLALSELAGPERRDEMAGITRLVIEQDTLTPFTGTNNVPAVAAAHRLLSSGVPAAAPEEGTRVFAGMDRVVHRRPGFTFAIAMSSSRIATYEAINGENQRGWWTGSGATYLYDDDLAQFDDGYWPTVDATRIPGTTVPTGEPAPGSGADALSEAALAGGVSLGSHGLATMSFRTPADSPAAVTGRKTWFLLGDEIVALGAGITGPGGRPVETVIENRKLSAGAAQPFVVDGTYLGTAPTDRSFDNPGWAHLTGPAGGSDIGYVLLSDAQVRASRESRTGRWSDINRSTAFDFDEEIRNDYVTLRIDHGHGPQGGRYAYVLLPGASREAVRAYAASPLVTVLSNTLGLQAVRRGNAVGASFGSTGEQSVAGITARTRVSVVVVQDGKTLSVAVSDPSQTVQGRARIGLDHRILQVVSADPRIEVQAGGAAATLLVDLSDARGQTCTAVLETA</sequence>
<dbReference type="EMBL" id="JBHSFI010000005">
    <property type="protein sequence ID" value="MFC4630443.1"/>
    <property type="molecule type" value="Genomic_DNA"/>
</dbReference>
<dbReference type="InterPro" id="IPR038970">
    <property type="entry name" value="Lyase_8"/>
</dbReference>
<proteinExistence type="inferred from homology"/>
<dbReference type="InterPro" id="IPR011071">
    <property type="entry name" value="Lyase_8-like_C"/>
</dbReference>
<feature type="transmembrane region" description="Helical" evidence="5">
    <location>
        <begin position="20"/>
        <end position="38"/>
    </location>
</feature>
<reference evidence="10" key="1">
    <citation type="journal article" date="2019" name="Int. J. Syst. Evol. Microbiol.">
        <title>The Global Catalogue of Microorganisms (GCM) 10K type strain sequencing project: providing services to taxonomists for standard genome sequencing and annotation.</title>
        <authorList>
            <consortium name="The Broad Institute Genomics Platform"/>
            <consortium name="The Broad Institute Genome Sequencing Center for Infectious Disease"/>
            <person name="Wu L."/>
            <person name="Ma J."/>
        </authorList>
    </citation>
    <scope>NUCLEOTIDE SEQUENCE [LARGE SCALE GENOMIC DNA]</scope>
    <source>
        <strain evidence="10">CCUG 42722</strain>
    </source>
</reference>
<keyword evidence="5" id="KW-0812">Transmembrane</keyword>
<evidence type="ECO:0000256" key="3">
    <source>
        <dbReference type="ARBA" id="ARBA00023239"/>
    </source>
</evidence>
<evidence type="ECO:0000256" key="2">
    <source>
        <dbReference type="ARBA" id="ARBA00022729"/>
    </source>
</evidence>
<dbReference type="Gene3D" id="1.50.10.100">
    <property type="entry name" value="Chondroitin AC/alginate lyase"/>
    <property type="match status" value="1"/>
</dbReference>
<dbReference type="Pfam" id="PF08124">
    <property type="entry name" value="Lyase_8_N"/>
    <property type="match status" value="1"/>
</dbReference>
<evidence type="ECO:0000313" key="9">
    <source>
        <dbReference type="EMBL" id="MFC4630443.1"/>
    </source>
</evidence>
<dbReference type="Pfam" id="PF02278">
    <property type="entry name" value="Lyase_8"/>
    <property type="match status" value="1"/>
</dbReference>
<feature type="domain" description="Polysaccharide lyase family 8 central" evidence="6">
    <location>
        <begin position="422"/>
        <end position="685"/>
    </location>
</feature>
<dbReference type="GO" id="GO:0016829">
    <property type="term" value="F:lyase activity"/>
    <property type="evidence" value="ECO:0007669"/>
    <property type="project" value="UniProtKB-KW"/>
</dbReference>
<organism evidence="9 10">
    <name type="scientific">Promicromonospora alba</name>
    <dbReference type="NCBI Taxonomy" id="1616110"/>
    <lineage>
        <taxon>Bacteria</taxon>
        <taxon>Bacillati</taxon>
        <taxon>Actinomycetota</taxon>
        <taxon>Actinomycetes</taxon>
        <taxon>Micrococcales</taxon>
        <taxon>Promicromonosporaceae</taxon>
        <taxon>Promicromonospora</taxon>
    </lineage>
</organism>
<feature type="region of interest" description="Disordered" evidence="4">
    <location>
        <begin position="40"/>
        <end position="59"/>
    </location>
</feature>
<evidence type="ECO:0000313" key="10">
    <source>
        <dbReference type="Proteomes" id="UP001596011"/>
    </source>
</evidence>
<dbReference type="Proteomes" id="UP001596011">
    <property type="component" value="Unassembled WGS sequence"/>
</dbReference>
<dbReference type="PANTHER" id="PTHR38481">
    <property type="entry name" value="HYALURONATE LYASE"/>
    <property type="match status" value="1"/>
</dbReference>
<evidence type="ECO:0000259" key="7">
    <source>
        <dbReference type="Pfam" id="PF02884"/>
    </source>
</evidence>
<dbReference type="Pfam" id="PF02884">
    <property type="entry name" value="Lyase_8_C"/>
    <property type="match status" value="1"/>
</dbReference>
<protein>
    <submittedName>
        <fullName evidence="9">Polysaccharide lyase 8 family protein</fullName>
    </submittedName>
</protein>
<comment type="caution">
    <text evidence="9">The sequence shown here is derived from an EMBL/GenBank/DDBJ whole genome shotgun (WGS) entry which is preliminary data.</text>
</comment>
<dbReference type="InterPro" id="IPR008929">
    <property type="entry name" value="Chondroitin_lyas"/>
</dbReference>
<evidence type="ECO:0000256" key="5">
    <source>
        <dbReference type="SAM" id="Phobius"/>
    </source>
</evidence>
<dbReference type="InterPro" id="IPR011013">
    <property type="entry name" value="Gal_mutarotase_sf_dom"/>
</dbReference>
<dbReference type="CDD" id="cd01083">
    <property type="entry name" value="GAG_Lyase"/>
    <property type="match status" value="1"/>
</dbReference>
<dbReference type="SUPFAM" id="SSF74650">
    <property type="entry name" value="Galactose mutarotase-like"/>
    <property type="match status" value="1"/>
</dbReference>
<name>A0ABV9HJM2_9MICO</name>
<keyword evidence="3 9" id="KW-0456">Lyase</keyword>
<dbReference type="InterPro" id="IPR004103">
    <property type="entry name" value="Lyase_8_C"/>
</dbReference>
<gene>
    <name evidence="9" type="ORF">ACFO6V_19520</name>
</gene>
<accession>A0ABV9HJM2</accession>
<evidence type="ECO:0000259" key="6">
    <source>
        <dbReference type="Pfam" id="PF02278"/>
    </source>
</evidence>
<dbReference type="PANTHER" id="PTHR38481:SF1">
    <property type="entry name" value="HYALURONATE LYASE"/>
    <property type="match status" value="1"/>
</dbReference>
<dbReference type="InterPro" id="IPR012970">
    <property type="entry name" value="Lyase_8_alpha_N"/>
</dbReference>
<dbReference type="SUPFAM" id="SSF49863">
    <property type="entry name" value="Hyaluronate lyase-like, C-terminal domain"/>
    <property type="match status" value="1"/>
</dbReference>